<keyword evidence="2" id="KW-1185">Reference proteome</keyword>
<organism evidence="1 2">
    <name type="scientific">Ehrlichia minasensis</name>
    <dbReference type="NCBI Taxonomy" id="1242993"/>
    <lineage>
        <taxon>Bacteria</taxon>
        <taxon>Pseudomonadati</taxon>
        <taxon>Pseudomonadota</taxon>
        <taxon>Alphaproteobacteria</taxon>
        <taxon>Rickettsiales</taxon>
        <taxon>Anaplasmataceae</taxon>
        <taxon>Ehrlichia</taxon>
    </lineage>
</organism>
<protein>
    <submittedName>
        <fullName evidence="1">Uncharacterized protein</fullName>
    </submittedName>
</protein>
<sequence>MKYNRVKYYDTLYEGDEQAFDDQGECVRDTSSSQQHDSLSVFEGVHGSVSNDLQNDQSSNEVAAISEHVKCALSNRLNGDLIIFEDVHEDINGNLINDQSAYKNAYGDVNNNFLNSTGSDNNNNICADSTTKTKKRKVLHVYSDNSILTEIHNASVVNCINQSRSLI</sequence>
<proteinExistence type="predicted"/>
<comment type="caution">
    <text evidence="1">The sequence shown here is derived from an EMBL/GenBank/DDBJ whole genome shotgun (WGS) entry which is preliminary data.</text>
</comment>
<name>A0A4V2BQM7_9RICK</name>
<reference evidence="1 2" key="1">
    <citation type="submission" date="2018-06" db="EMBL/GenBank/DDBJ databases">
        <title>Complete Genome Sequence of Ehrlichia minasensis Isolated From Cattle.</title>
        <authorList>
            <person name="Aguiar D.M."/>
            <person name="Araujo J.P.A.Jr."/>
            <person name="Nakazato L."/>
            <person name="Bard E."/>
            <person name="Cabezas-Cruz A."/>
        </authorList>
    </citation>
    <scope>NUCLEOTIDE SEQUENCE [LARGE SCALE GENOMIC DNA]</scope>
    <source>
        <strain evidence="1 2">B11</strain>
    </source>
</reference>
<dbReference type="AlphaFoldDB" id="A0A4V2BQM7"/>
<dbReference type="OrthoDB" id="9940717at2"/>
<dbReference type="EMBL" id="QOHL01000017">
    <property type="protein sequence ID" value="RZB12524.1"/>
    <property type="molecule type" value="Genomic_DNA"/>
</dbReference>
<dbReference type="Proteomes" id="UP000293377">
    <property type="component" value="Unassembled WGS sequence"/>
</dbReference>
<dbReference type="RefSeq" id="WP_045171457.1">
    <property type="nucleotide sequence ID" value="NZ_QOHL01000017.1"/>
</dbReference>
<gene>
    <name evidence="1" type="ORF">DRF75_03750</name>
</gene>
<evidence type="ECO:0000313" key="2">
    <source>
        <dbReference type="Proteomes" id="UP000293377"/>
    </source>
</evidence>
<accession>A0A4V2BQM7</accession>
<evidence type="ECO:0000313" key="1">
    <source>
        <dbReference type="EMBL" id="RZB12524.1"/>
    </source>
</evidence>